<evidence type="ECO:0000313" key="22">
    <source>
        <dbReference type="Proteomes" id="UP000001811"/>
    </source>
</evidence>
<comment type="subcellular location">
    <subcellularLocation>
        <location evidence="1 20">Mitochondrion inner membrane</location>
        <topology evidence="1 20">Multi-pass membrane protein</topology>
    </subcellularLocation>
</comment>
<protein>
    <recommendedName>
        <fullName evidence="17 20">Mitochondrial glutathione transporter SLC25A39</fullName>
    </recommendedName>
    <alternativeName>
        <fullName evidence="16 20">Solute carrier family 25 member 39</fullName>
    </alternativeName>
</protein>
<dbReference type="EMBL" id="AAGW02039806">
    <property type="status" value="NOT_ANNOTATED_CDS"/>
    <property type="molecule type" value="Genomic_DNA"/>
</dbReference>
<accession>A0A5F9D7P1</accession>
<evidence type="ECO:0000256" key="15">
    <source>
        <dbReference type="ARBA" id="ARBA00036017"/>
    </source>
</evidence>
<evidence type="ECO:0000256" key="17">
    <source>
        <dbReference type="ARBA" id="ARBA00044796"/>
    </source>
</evidence>
<keyword evidence="7 20" id="KW-0677">Repeat</keyword>
<proteinExistence type="inferred from homology"/>
<dbReference type="Gene3D" id="1.50.40.10">
    <property type="entry name" value="Mitochondrial carrier domain"/>
    <property type="match status" value="1"/>
</dbReference>
<evidence type="ECO:0000256" key="2">
    <source>
        <dbReference type="ARBA" id="ARBA00006375"/>
    </source>
</evidence>
<evidence type="ECO:0000256" key="18">
    <source>
        <dbReference type="PROSITE-ProRule" id="PRU00282"/>
    </source>
</evidence>
<reference evidence="21" key="3">
    <citation type="submission" date="2025-09" db="UniProtKB">
        <authorList>
            <consortium name="Ensembl"/>
        </authorList>
    </citation>
    <scope>IDENTIFICATION</scope>
    <source>
        <strain evidence="21">Thorbecke</strain>
    </source>
</reference>
<evidence type="ECO:0000256" key="3">
    <source>
        <dbReference type="ARBA" id="ARBA00022448"/>
    </source>
</evidence>
<dbReference type="GO" id="GO:0005743">
    <property type="term" value="C:mitochondrial inner membrane"/>
    <property type="evidence" value="ECO:0007669"/>
    <property type="project" value="UniProtKB-SubCell"/>
</dbReference>
<keyword evidence="13" id="KW-0350">Heme biosynthesis</keyword>
<keyword evidence="11" id="KW-0411">Iron-sulfur</keyword>
<reference evidence="21" key="2">
    <citation type="submission" date="2025-08" db="UniProtKB">
        <authorList>
            <consortium name="Ensembl"/>
        </authorList>
    </citation>
    <scope>IDENTIFICATION</scope>
    <source>
        <strain evidence="21">Thorbecke</strain>
    </source>
</reference>
<dbReference type="Pfam" id="PF00153">
    <property type="entry name" value="Mito_carr"/>
    <property type="match status" value="3"/>
</dbReference>
<evidence type="ECO:0000256" key="9">
    <source>
        <dbReference type="ARBA" id="ARBA00022989"/>
    </source>
</evidence>
<evidence type="ECO:0000256" key="6">
    <source>
        <dbReference type="ARBA" id="ARBA00022723"/>
    </source>
</evidence>
<evidence type="ECO:0000256" key="19">
    <source>
        <dbReference type="RuleBase" id="RU000488"/>
    </source>
</evidence>
<evidence type="ECO:0000256" key="12">
    <source>
        <dbReference type="ARBA" id="ARBA00023128"/>
    </source>
</evidence>
<evidence type="ECO:0000256" key="13">
    <source>
        <dbReference type="ARBA" id="ARBA00023133"/>
    </source>
</evidence>
<dbReference type="InterPro" id="IPR045315">
    <property type="entry name" value="Mtm1-like"/>
</dbReference>
<dbReference type="InterPro" id="IPR023395">
    <property type="entry name" value="MCP_dom_sf"/>
</dbReference>
<sequence length="454" mass="48572">DRGRWGRAPGWRRLGAGPGRGGVLTGAFGSAPPPVTPLDVVKVRLQSQRPSGASGERCAPSLGGRGPGAGRALLIGRAACVSGLTHPSRLWSLSYANCECPTWGAWGGNVLPSPGAPEPAPTPVAQRPSPTHREVPAVLQWCPGAPVLVPERCPLCHLVSGPHPLHWHHGEGQLCPPRGGGRGERFRSGWFPGGVCLDLGCAVAPAEAWWAGVWFTSTLSPTPRLHPLGQDAFVKIVRHEGTSTLWSGLPATLVMTVPATAVYFTAYDQLKAFLCARALTSDLYAPMVAGALARLGTVTVVSPLELVRTKLQARHVSYRELGTCVRAAVAQGGWRSLWLGWGPTALRDVPFSALYWFNYELMKSWLNGRRPKDQTPVGISFVAGGISGMVAATLTLPFDVVKTQRQVALGAMEAVRGFLPRIIKAAPSCAIMISTYEFGKSFFQRLNRDRPLCP</sequence>
<dbReference type="InParanoid" id="A0A5F9D7P1"/>
<evidence type="ECO:0000256" key="7">
    <source>
        <dbReference type="ARBA" id="ARBA00022737"/>
    </source>
</evidence>
<dbReference type="Ensembl" id="ENSOCUT00000042471.1">
    <property type="protein sequence ID" value="ENSOCUP00000042219.1"/>
    <property type="gene ID" value="ENSOCUG00000006447.4"/>
</dbReference>
<evidence type="ECO:0000256" key="16">
    <source>
        <dbReference type="ARBA" id="ARBA00041895"/>
    </source>
</evidence>
<dbReference type="FunCoup" id="A0A5F9D7P1">
    <property type="interactions" value="533"/>
</dbReference>
<keyword evidence="8 20" id="KW-0999">Mitochondrion inner membrane</keyword>
<organism evidence="21 22">
    <name type="scientific">Oryctolagus cuniculus</name>
    <name type="common">Rabbit</name>
    <dbReference type="NCBI Taxonomy" id="9986"/>
    <lineage>
        <taxon>Eukaryota</taxon>
        <taxon>Metazoa</taxon>
        <taxon>Chordata</taxon>
        <taxon>Craniata</taxon>
        <taxon>Vertebrata</taxon>
        <taxon>Euteleostomi</taxon>
        <taxon>Mammalia</taxon>
        <taxon>Eutheria</taxon>
        <taxon>Euarchontoglires</taxon>
        <taxon>Glires</taxon>
        <taxon>Lagomorpha</taxon>
        <taxon>Leporidae</taxon>
        <taxon>Oryctolagus</taxon>
    </lineage>
</organism>
<dbReference type="GO" id="GO:0160007">
    <property type="term" value="P:glutathione import into mitochondrion"/>
    <property type="evidence" value="ECO:0007669"/>
    <property type="project" value="Ensembl"/>
</dbReference>
<dbReference type="EMBL" id="AAGW02039804">
    <property type="status" value="NOT_ANNOTATED_CDS"/>
    <property type="molecule type" value="Genomic_DNA"/>
</dbReference>
<keyword evidence="3 19" id="KW-0813">Transport</keyword>
<dbReference type="GO" id="GO:1990542">
    <property type="term" value="P:mitochondrial transmembrane transport"/>
    <property type="evidence" value="ECO:0007669"/>
    <property type="project" value="InterPro"/>
</dbReference>
<keyword evidence="12 20" id="KW-0496">Mitochondrion</keyword>
<dbReference type="GO" id="GO:0046872">
    <property type="term" value="F:metal ion binding"/>
    <property type="evidence" value="ECO:0007669"/>
    <property type="project" value="UniProtKB-KW"/>
</dbReference>
<evidence type="ECO:0000256" key="5">
    <source>
        <dbReference type="ARBA" id="ARBA00022714"/>
    </source>
</evidence>
<comment type="catalytic activity">
    <reaction evidence="15">
        <text>glutathione(in) = glutathione(out)</text>
        <dbReference type="Rhea" id="RHEA:74819"/>
        <dbReference type="ChEBI" id="CHEBI:57925"/>
    </reaction>
</comment>
<keyword evidence="4 18" id="KW-0812">Transmembrane</keyword>
<dbReference type="GO" id="GO:0072753">
    <property type="term" value="P:cellular response to glutathione"/>
    <property type="evidence" value="ECO:0007669"/>
    <property type="project" value="Ensembl"/>
</dbReference>
<dbReference type="EMBL" id="AAGW02039805">
    <property type="status" value="NOT_ANNOTATED_CDS"/>
    <property type="molecule type" value="Genomic_DNA"/>
</dbReference>
<dbReference type="Bgee" id="ENSOCUG00000006447">
    <property type="expression patterns" value="Expressed in blood and 16 other cell types or tissues"/>
</dbReference>
<dbReference type="PANTHER" id="PTHR45760:SF1">
    <property type="entry name" value="MITOCHONDRIAL GLUTATHIONE TRANSPORTER SLC25A39-RELATED"/>
    <property type="match status" value="1"/>
</dbReference>
<feature type="repeat" description="Solcar" evidence="18">
    <location>
        <begin position="281"/>
        <end position="365"/>
    </location>
</feature>
<keyword evidence="6" id="KW-0479">Metal-binding</keyword>
<gene>
    <name evidence="21" type="primary">SLC25A39</name>
</gene>
<dbReference type="GO" id="GO:0034634">
    <property type="term" value="F:glutathione transmembrane transporter activity"/>
    <property type="evidence" value="ECO:0007669"/>
    <property type="project" value="Ensembl"/>
</dbReference>
<evidence type="ECO:0000313" key="21">
    <source>
        <dbReference type="Ensembl" id="ENSOCUP00000042219.1"/>
    </source>
</evidence>
<keyword evidence="22" id="KW-1185">Reference proteome</keyword>
<dbReference type="InterPro" id="IPR018108">
    <property type="entry name" value="MCP_transmembrane"/>
</dbReference>
<evidence type="ECO:0000256" key="4">
    <source>
        <dbReference type="ARBA" id="ARBA00022692"/>
    </source>
</evidence>
<dbReference type="SUPFAM" id="SSF103506">
    <property type="entry name" value="Mitochondrial carrier"/>
    <property type="match status" value="1"/>
</dbReference>
<keyword evidence="14 18" id="KW-0472">Membrane</keyword>
<dbReference type="GO" id="GO:0006783">
    <property type="term" value="P:heme biosynthetic process"/>
    <property type="evidence" value="ECO:0007669"/>
    <property type="project" value="UniProtKB-KW"/>
</dbReference>
<evidence type="ECO:0000256" key="20">
    <source>
        <dbReference type="RuleBase" id="RU369018"/>
    </source>
</evidence>
<evidence type="ECO:0000256" key="8">
    <source>
        <dbReference type="ARBA" id="ARBA00022792"/>
    </source>
</evidence>
<evidence type="ECO:0000256" key="10">
    <source>
        <dbReference type="ARBA" id="ARBA00023004"/>
    </source>
</evidence>
<dbReference type="GO" id="GO:0051537">
    <property type="term" value="F:2 iron, 2 sulfur cluster binding"/>
    <property type="evidence" value="ECO:0007669"/>
    <property type="project" value="UniProtKB-KW"/>
</dbReference>
<dbReference type="STRING" id="9986.ENSOCUP00000042219"/>
<keyword evidence="5" id="KW-0001">2Fe-2S</keyword>
<evidence type="ECO:0000256" key="14">
    <source>
        <dbReference type="ARBA" id="ARBA00023136"/>
    </source>
</evidence>
<feature type="repeat" description="Solcar" evidence="18">
    <location>
        <begin position="184"/>
        <end position="273"/>
    </location>
</feature>
<dbReference type="PROSITE" id="PS50920">
    <property type="entry name" value="SOLCAR"/>
    <property type="match status" value="2"/>
</dbReference>
<keyword evidence="10" id="KW-0408">Iron</keyword>
<dbReference type="Proteomes" id="UP000001811">
    <property type="component" value="Chromosome 19"/>
</dbReference>
<dbReference type="AlphaFoldDB" id="A0A5F9D7P1"/>
<dbReference type="GeneTree" id="ENSGT00940000156382"/>
<keyword evidence="9" id="KW-1133">Transmembrane helix</keyword>
<name>A0A5F9D7P1_RABIT</name>
<comment type="function">
    <text evidence="20">Mitochondrial transporter required for glutathione import into mitochondria. Glutathione, which plays key roles in oxidative metabolism, is produced exclusively in the cytosol and is imported in many organelles. Mitochondrial glutathione is required for the activity and stability of proteins containing iron-sulfur clusters, as well as erythropoiesis.</text>
</comment>
<dbReference type="GO" id="GO:0071281">
    <property type="term" value="P:cellular response to iron ion"/>
    <property type="evidence" value="ECO:0007669"/>
    <property type="project" value="Ensembl"/>
</dbReference>
<evidence type="ECO:0000256" key="1">
    <source>
        <dbReference type="ARBA" id="ARBA00004448"/>
    </source>
</evidence>
<reference evidence="21 22" key="1">
    <citation type="journal article" date="2011" name="Nature">
        <title>A high-resolution map of human evolutionary constraint using 29 mammals.</title>
        <authorList>
            <person name="Lindblad-Toh K."/>
            <person name="Garber M."/>
            <person name="Zuk O."/>
            <person name="Lin M.F."/>
            <person name="Parker B.J."/>
            <person name="Washietl S."/>
            <person name="Kheradpour P."/>
            <person name="Ernst J."/>
            <person name="Jordan G."/>
            <person name="Mauceli E."/>
            <person name="Ward L.D."/>
            <person name="Lowe C.B."/>
            <person name="Holloway A.K."/>
            <person name="Clamp M."/>
            <person name="Gnerre S."/>
            <person name="Alfoldi J."/>
            <person name="Beal K."/>
            <person name="Chang J."/>
            <person name="Clawson H."/>
            <person name="Cuff J."/>
            <person name="Di Palma F."/>
            <person name="Fitzgerald S."/>
            <person name="Flicek P."/>
            <person name="Guttman M."/>
            <person name="Hubisz M.J."/>
            <person name="Jaffe D.B."/>
            <person name="Jungreis I."/>
            <person name="Kent W.J."/>
            <person name="Kostka D."/>
            <person name="Lara M."/>
            <person name="Martins A.L."/>
            <person name="Massingham T."/>
            <person name="Moltke I."/>
            <person name="Raney B.J."/>
            <person name="Rasmussen M.D."/>
            <person name="Robinson J."/>
            <person name="Stark A."/>
            <person name="Vilella A.J."/>
            <person name="Wen J."/>
            <person name="Xie X."/>
            <person name="Zody M.C."/>
            <person name="Baldwin J."/>
            <person name="Bloom T."/>
            <person name="Chin C.W."/>
            <person name="Heiman D."/>
            <person name="Nicol R."/>
            <person name="Nusbaum C."/>
            <person name="Young S."/>
            <person name="Wilkinson J."/>
            <person name="Worley K.C."/>
            <person name="Kovar C.L."/>
            <person name="Muzny D.M."/>
            <person name="Gibbs R.A."/>
            <person name="Cree A."/>
            <person name="Dihn H.H."/>
            <person name="Fowler G."/>
            <person name="Jhangiani S."/>
            <person name="Joshi V."/>
            <person name="Lee S."/>
            <person name="Lewis L.R."/>
            <person name="Nazareth L.V."/>
            <person name="Okwuonu G."/>
            <person name="Santibanez J."/>
            <person name="Warren W.C."/>
            <person name="Mardis E.R."/>
            <person name="Weinstock G.M."/>
            <person name="Wilson R.K."/>
            <person name="Delehaunty K."/>
            <person name="Dooling D."/>
            <person name="Fronik C."/>
            <person name="Fulton L."/>
            <person name="Fulton B."/>
            <person name="Graves T."/>
            <person name="Minx P."/>
            <person name="Sodergren E."/>
            <person name="Birney E."/>
            <person name="Margulies E.H."/>
            <person name="Herrero J."/>
            <person name="Green E.D."/>
            <person name="Haussler D."/>
            <person name="Siepel A."/>
            <person name="Goldman N."/>
            <person name="Pollard K.S."/>
            <person name="Pedersen J.S."/>
            <person name="Lander E.S."/>
            <person name="Kellis M."/>
        </authorList>
    </citation>
    <scope>NUCLEOTIDE SEQUENCE [LARGE SCALE GENOMIC DNA]</scope>
    <source>
        <strain evidence="21 22">Thorbecke inbred</strain>
    </source>
</reference>
<dbReference type="PANTHER" id="PTHR45760">
    <property type="entry name" value="FI19922P1-RELATED"/>
    <property type="match status" value="1"/>
</dbReference>
<comment type="similarity">
    <text evidence="2 19">Belongs to the mitochondrial carrier (TC 2.A.29) family.</text>
</comment>
<evidence type="ECO:0000256" key="11">
    <source>
        <dbReference type="ARBA" id="ARBA00023014"/>
    </source>
</evidence>